<organism evidence="10 11">
    <name type="scientific">Homarus americanus</name>
    <name type="common">American lobster</name>
    <dbReference type="NCBI Taxonomy" id="6706"/>
    <lineage>
        <taxon>Eukaryota</taxon>
        <taxon>Metazoa</taxon>
        <taxon>Ecdysozoa</taxon>
        <taxon>Arthropoda</taxon>
        <taxon>Crustacea</taxon>
        <taxon>Multicrustacea</taxon>
        <taxon>Malacostraca</taxon>
        <taxon>Eumalacostraca</taxon>
        <taxon>Eucarida</taxon>
        <taxon>Decapoda</taxon>
        <taxon>Pleocyemata</taxon>
        <taxon>Astacidea</taxon>
        <taxon>Nephropoidea</taxon>
        <taxon>Nephropidae</taxon>
        <taxon>Homarus</taxon>
    </lineage>
</organism>
<evidence type="ECO:0000256" key="2">
    <source>
        <dbReference type="ARBA" id="ARBA00022723"/>
    </source>
</evidence>
<keyword evidence="11" id="KW-1185">Reference proteome</keyword>
<evidence type="ECO:0000256" key="4">
    <source>
        <dbReference type="ARBA" id="ARBA00022771"/>
    </source>
</evidence>
<keyword evidence="3" id="KW-0677">Repeat</keyword>
<dbReference type="Gene3D" id="3.30.160.60">
    <property type="entry name" value="Classic Zinc Finger"/>
    <property type="match status" value="3"/>
</dbReference>
<evidence type="ECO:0000259" key="9">
    <source>
        <dbReference type="PROSITE" id="PS50157"/>
    </source>
</evidence>
<keyword evidence="6" id="KW-0238">DNA-binding</keyword>
<keyword evidence="2" id="KW-0479">Metal-binding</keyword>
<keyword evidence="5" id="KW-0862">Zinc</keyword>
<dbReference type="SMART" id="SM00355">
    <property type="entry name" value="ZnF_C2H2"/>
    <property type="match status" value="3"/>
</dbReference>
<evidence type="ECO:0000313" key="11">
    <source>
        <dbReference type="Proteomes" id="UP000747542"/>
    </source>
</evidence>
<dbReference type="InterPro" id="IPR036236">
    <property type="entry name" value="Znf_C2H2_sf"/>
</dbReference>
<dbReference type="InterPro" id="IPR013087">
    <property type="entry name" value="Znf_C2H2_type"/>
</dbReference>
<evidence type="ECO:0000256" key="3">
    <source>
        <dbReference type="ARBA" id="ARBA00022737"/>
    </source>
</evidence>
<comment type="caution">
    <text evidence="10">The sequence shown here is derived from an EMBL/GenBank/DDBJ whole genome shotgun (WGS) entry which is preliminary data.</text>
</comment>
<dbReference type="EMBL" id="JAHLQT010011563">
    <property type="protein sequence ID" value="KAG7172274.1"/>
    <property type="molecule type" value="Genomic_DNA"/>
</dbReference>
<dbReference type="GO" id="GO:0005634">
    <property type="term" value="C:nucleus"/>
    <property type="evidence" value="ECO:0007669"/>
    <property type="project" value="UniProtKB-SubCell"/>
</dbReference>
<dbReference type="GO" id="GO:0000978">
    <property type="term" value="F:RNA polymerase II cis-regulatory region sequence-specific DNA binding"/>
    <property type="evidence" value="ECO:0007669"/>
    <property type="project" value="TreeGrafter"/>
</dbReference>
<comment type="subcellular location">
    <subcellularLocation>
        <location evidence="1">Nucleus</location>
    </subcellularLocation>
</comment>
<gene>
    <name evidence="10" type="primary">Rest-L2</name>
    <name evidence="10" type="ORF">Hamer_G009630</name>
</gene>
<proteinExistence type="predicted"/>
<keyword evidence="4 8" id="KW-0863">Zinc-finger</keyword>
<feature type="domain" description="C2H2-type" evidence="9">
    <location>
        <begin position="64"/>
        <end position="91"/>
    </location>
</feature>
<dbReference type="GO" id="GO:0003700">
    <property type="term" value="F:DNA-binding transcription factor activity"/>
    <property type="evidence" value="ECO:0007669"/>
    <property type="project" value="TreeGrafter"/>
</dbReference>
<dbReference type="PANTHER" id="PTHR24404:SF111">
    <property type="entry name" value="GASTRULA ZINC FINGER PROTEIN XLCGF49.1-LIKE-RELATED"/>
    <property type="match status" value="1"/>
</dbReference>
<evidence type="ECO:0000256" key="1">
    <source>
        <dbReference type="ARBA" id="ARBA00004123"/>
    </source>
</evidence>
<evidence type="ECO:0000256" key="5">
    <source>
        <dbReference type="ARBA" id="ARBA00022833"/>
    </source>
</evidence>
<dbReference type="Proteomes" id="UP000747542">
    <property type="component" value="Unassembled WGS sequence"/>
</dbReference>
<evidence type="ECO:0000256" key="7">
    <source>
        <dbReference type="ARBA" id="ARBA00023242"/>
    </source>
</evidence>
<evidence type="ECO:0000313" key="10">
    <source>
        <dbReference type="EMBL" id="KAG7172274.1"/>
    </source>
</evidence>
<accession>A0A8J5T2X1</accession>
<dbReference type="SUPFAM" id="SSF57667">
    <property type="entry name" value="beta-beta-alpha zinc fingers"/>
    <property type="match status" value="2"/>
</dbReference>
<dbReference type="FunFam" id="3.30.160.60:FF:001573">
    <property type="entry name" value="Zinc finger protein 407"/>
    <property type="match status" value="1"/>
</dbReference>
<name>A0A8J5T2X1_HOMAM</name>
<evidence type="ECO:0000256" key="6">
    <source>
        <dbReference type="ARBA" id="ARBA00023125"/>
    </source>
</evidence>
<protein>
    <submittedName>
        <fullName evidence="10">RE1-silencing transcription factor-like 2</fullName>
    </submittedName>
</protein>
<dbReference type="PROSITE" id="PS50157">
    <property type="entry name" value="ZINC_FINGER_C2H2_2"/>
    <property type="match status" value="2"/>
</dbReference>
<reference evidence="10" key="1">
    <citation type="journal article" date="2021" name="Sci. Adv.">
        <title>The American lobster genome reveals insights on longevity, neural, and immune adaptations.</title>
        <authorList>
            <person name="Polinski J.M."/>
            <person name="Zimin A.V."/>
            <person name="Clark K.F."/>
            <person name="Kohn A.B."/>
            <person name="Sadowski N."/>
            <person name="Timp W."/>
            <person name="Ptitsyn A."/>
            <person name="Khanna P."/>
            <person name="Romanova D.Y."/>
            <person name="Williams P."/>
            <person name="Greenwood S.J."/>
            <person name="Moroz L.L."/>
            <person name="Walt D.R."/>
            <person name="Bodnar A.G."/>
        </authorList>
    </citation>
    <scope>NUCLEOTIDE SEQUENCE</scope>
    <source>
        <strain evidence="10">GMGI-L3</strain>
    </source>
</reference>
<sequence length="118" mass="13587">MFKRKVWVDNDSLMDDEGSMAAKVDLIGSRKMTKMYQCTQCSYKTSNRCDITKHYSTHTGVKPFSCLHCSYQTADKSNLTKHSRIHTGEKPYFCPCCPYRATRSDSVKSHFANVHKFT</sequence>
<keyword evidence="7" id="KW-0539">Nucleus</keyword>
<dbReference type="GO" id="GO:0008270">
    <property type="term" value="F:zinc ion binding"/>
    <property type="evidence" value="ECO:0007669"/>
    <property type="project" value="UniProtKB-KW"/>
</dbReference>
<evidence type="ECO:0000256" key="8">
    <source>
        <dbReference type="PROSITE-ProRule" id="PRU00042"/>
    </source>
</evidence>
<feature type="domain" description="C2H2-type" evidence="9">
    <location>
        <begin position="36"/>
        <end position="63"/>
    </location>
</feature>
<dbReference type="InterPro" id="IPR050589">
    <property type="entry name" value="Ikaros_C2H2-ZF"/>
</dbReference>
<dbReference type="PANTHER" id="PTHR24404">
    <property type="entry name" value="ZINC FINGER PROTEIN"/>
    <property type="match status" value="1"/>
</dbReference>
<dbReference type="AlphaFoldDB" id="A0A8J5T2X1"/>
<dbReference type="GO" id="GO:0006357">
    <property type="term" value="P:regulation of transcription by RNA polymerase II"/>
    <property type="evidence" value="ECO:0007669"/>
    <property type="project" value="TreeGrafter"/>
</dbReference>